<reference evidence="1 2" key="1">
    <citation type="submission" date="2009-02" db="EMBL/GenBank/DDBJ databases">
        <title>Annotation of Streptomyces hygroscopicus strain ATCC 53653.</title>
        <authorList>
            <consortium name="The Broad Institute Genome Sequencing Platform"/>
            <consortium name="Broad Institute Microbial Sequencing Center"/>
            <person name="Fischbach M."/>
            <person name="Godfrey P."/>
            <person name="Ward D."/>
            <person name="Young S."/>
            <person name="Zeng Q."/>
            <person name="Koehrsen M."/>
            <person name="Alvarado L."/>
            <person name="Berlin A.M."/>
            <person name="Bochicchio J."/>
            <person name="Borenstein D."/>
            <person name="Chapman S.B."/>
            <person name="Chen Z."/>
            <person name="Engels R."/>
            <person name="Freedman E."/>
            <person name="Gellesch M."/>
            <person name="Goldberg J."/>
            <person name="Griggs A."/>
            <person name="Gujja S."/>
            <person name="Heilman E.R."/>
            <person name="Heiman D.I."/>
            <person name="Hepburn T.A."/>
            <person name="Howarth C."/>
            <person name="Jen D."/>
            <person name="Larson L."/>
            <person name="Lewis B."/>
            <person name="Mehta T."/>
            <person name="Park D."/>
            <person name="Pearson M."/>
            <person name="Richards J."/>
            <person name="Roberts A."/>
            <person name="Saif S."/>
            <person name="Shea T.D."/>
            <person name="Shenoy N."/>
            <person name="Sisk P."/>
            <person name="Stolte C."/>
            <person name="Sykes S.N."/>
            <person name="Thomson T."/>
            <person name="Walk T."/>
            <person name="White J."/>
            <person name="Yandava C."/>
            <person name="Straight P."/>
            <person name="Clardy J."/>
            <person name="Hung D."/>
            <person name="Kolter R."/>
            <person name="Mekalanos J."/>
            <person name="Walker S."/>
            <person name="Walsh C.T."/>
            <person name="Wieland-Brown L.C."/>
            <person name="Haas B."/>
            <person name="Nusbaum C."/>
            <person name="Birren B."/>
        </authorList>
    </citation>
    <scope>NUCLEOTIDE SEQUENCE [LARGE SCALE GENOMIC DNA]</scope>
    <source>
        <strain evidence="1 2">ATCC 53653</strain>
    </source>
</reference>
<protein>
    <submittedName>
        <fullName evidence="1">Uncharacterized protein</fullName>
    </submittedName>
</protein>
<name>D9WVA6_9ACTN</name>
<dbReference type="RefSeq" id="WP_009712129.1">
    <property type="nucleotide sequence ID" value="NZ_GG657754.1"/>
</dbReference>
<dbReference type="EMBL" id="GG657754">
    <property type="protein sequence ID" value="EFL20304.1"/>
    <property type="molecule type" value="Genomic_DNA"/>
</dbReference>
<evidence type="ECO:0000313" key="1">
    <source>
        <dbReference type="EMBL" id="EFL20304.1"/>
    </source>
</evidence>
<dbReference type="Proteomes" id="UP000003963">
    <property type="component" value="Unassembled WGS sequence"/>
</dbReference>
<dbReference type="AlphaFoldDB" id="D9WVA6"/>
<organism evidence="1 2">
    <name type="scientific">Streptomyces himastatinicus ATCC 53653</name>
    <dbReference type="NCBI Taxonomy" id="457427"/>
    <lineage>
        <taxon>Bacteria</taxon>
        <taxon>Bacillati</taxon>
        <taxon>Actinomycetota</taxon>
        <taxon>Actinomycetes</taxon>
        <taxon>Kitasatosporales</taxon>
        <taxon>Streptomycetaceae</taxon>
        <taxon>Streptomyces</taxon>
        <taxon>Streptomyces violaceusniger group</taxon>
    </lineage>
</organism>
<dbReference type="HOGENOM" id="CLU_2939826_0_0_11"/>
<keyword evidence="2" id="KW-1185">Reference proteome</keyword>
<evidence type="ECO:0000313" key="2">
    <source>
        <dbReference type="Proteomes" id="UP000003963"/>
    </source>
</evidence>
<sequence length="60" mass="6174">MTEPGDSLVPEASDEILTVVLSAVREDGSGSPMPGTFEEHDQAVVAVGGAEALVPARRPQ</sequence>
<accession>D9WVA6</accession>
<gene>
    <name evidence="1" type="ORF">SSOG_00016</name>
</gene>
<proteinExistence type="predicted"/>